<dbReference type="AlphaFoldDB" id="A0A314XWV4"/>
<reference evidence="1 2" key="1">
    <citation type="submission" date="2018-02" db="EMBL/GenBank/DDBJ databases">
        <title>Draft genome of wild Prunus yedoensis var. nudiflora.</title>
        <authorList>
            <person name="Baek S."/>
            <person name="Kim J.-H."/>
            <person name="Choi K."/>
            <person name="Kim G.-B."/>
            <person name="Cho A."/>
            <person name="Jang H."/>
            <person name="Shin C.-H."/>
            <person name="Yu H.-J."/>
            <person name="Mun J.-H."/>
        </authorList>
    </citation>
    <scope>NUCLEOTIDE SEQUENCE [LARGE SCALE GENOMIC DNA]</scope>
    <source>
        <strain evidence="2">cv. Jeju island</strain>
        <tissue evidence="1">Leaf</tissue>
    </source>
</reference>
<protein>
    <submittedName>
        <fullName evidence="1">Uncharacterized protein</fullName>
    </submittedName>
</protein>
<evidence type="ECO:0000313" key="2">
    <source>
        <dbReference type="Proteomes" id="UP000250321"/>
    </source>
</evidence>
<dbReference type="EMBL" id="PJQY01002167">
    <property type="protein sequence ID" value="PQP95887.1"/>
    <property type="molecule type" value="Genomic_DNA"/>
</dbReference>
<dbReference type="Proteomes" id="UP000250321">
    <property type="component" value="Unassembled WGS sequence"/>
</dbReference>
<organism evidence="1 2">
    <name type="scientific">Prunus yedoensis var. nudiflora</name>
    <dbReference type="NCBI Taxonomy" id="2094558"/>
    <lineage>
        <taxon>Eukaryota</taxon>
        <taxon>Viridiplantae</taxon>
        <taxon>Streptophyta</taxon>
        <taxon>Embryophyta</taxon>
        <taxon>Tracheophyta</taxon>
        <taxon>Spermatophyta</taxon>
        <taxon>Magnoliopsida</taxon>
        <taxon>eudicotyledons</taxon>
        <taxon>Gunneridae</taxon>
        <taxon>Pentapetalae</taxon>
        <taxon>rosids</taxon>
        <taxon>fabids</taxon>
        <taxon>Rosales</taxon>
        <taxon>Rosaceae</taxon>
        <taxon>Amygdaloideae</taxon>
        <taxon>Amygdaleae</taxon>
        <taxon>Prunus</taxon>
    </lineage>
</organism>
<evidence type="ECO:0000313" key="1">
    <source>
        <dbReference type="EMBL" id="PQP95887.1"/>
    </source>
</evidence>
<sequence>MAAGNRICHCFDLSKVDQTSKCGEIRLKPKLKHPQRPPMLWDQLGHDDIMEDPICVCKDSWAERQLRPCGQGVSYSCILQGHLVGLHTEHELAQPIEKESCVLLLTHR</sequence>
<keyword evidence="2" id="KW-1185">Reference proteome</keyword>
<accession>A0A314XWV4</accession>
<name>A0A314XWV4_PRUYE</name>
<proteinExistence type="predicted"/>
<gene>
    <name evidence="1" type="ORF">Pyn_30654</name>
</gene>
<comment type="caution">
    <text evidence="1">The sequence shown here is derived from an EMBL/GenBank/DDBJ whole genome shotgun (WGS) entry which is preliminary data.</text>
</comment>